<dbReference type="SUPFAM" id="SSF53850">
    <property type="entry name" value="Periplasmic binding protein-like II"/>
    <property type="match status" value="1"/>
</dbReference>
<dbReference type="RefSeq" id="WP_146439226.1">
    <property type="nucleotide sequence ID" value="NZ_SJPL01000001.1"/>
</dbReference>
<proteinExistence type="inferred from homology"/>
<dbReference type="EMBL" id="SJPL01000001">
    <property type="protein sequence ID" value="TWT70202.1"/>
    <property type="molecule type" value="Genomic_DNA"/>
</dbReference>
<dbReference type="UniPathway" id="UPA00079"/>
<dbReference type="AlphaFoldDB" id="A0A5C5YA60"/>
<keyword evidence="2 4" id="KW-0474">Menaquinone biosynthesis</keyword>
<organism evidence="5 6">
    <name type="scientific">Crateriforma conspicua</name>
    <dbReference type="NCBI Taxonomy" id="2527996"/>
    <lineage>
        <taxon>Bacteria</taxon>
        <taxon>Pseudomonadati</taxon>
        <taxon>Planctomycetota</taxon>
        <taxon>Planctomycetia</taxon>
        <taxon>Planctomycetales</taxon>
        <taxon>Planctomycetaceae</taxon>
        <taxon>Crateriforma</taxon>
    </lineage>
</organism>
<dbReference type="GO" id="GO:0009234">
    <property type="term" value="P:menaquinone biosynthetic process"/>
    <property type="evidence" value="ECO:0007669"/>
    <property type="project" value="UniProtKB-UniRule"/>
</dbReference>
<dbReference type="EC" id="4.2.1.151" evidence="4"/>
<evidence type="ECO:0000313" key="5">
    <source>
        <dbReference type="EMBL" id="TWT70202.1"/>
    </source>
</evidence>
<protein>
    <recommendedName>
        <fullName evidence="4">Chorismate dehydratase</fullName>
        <ecNumber evidence="4">4.2.1.151</ecNumber>
    </recommendedName>
    <alternativeName>
        <fullName evidence="4">Menaquinone biosynthetic enzyme MqnA</fullName>
    </alternativeName>
</protein>
<comment type="caution">
    <text evidence="5">The sequence shown here is derived from an EMBL/GenBank/DDBJ whole genome shotgun (WGS) entry which is preliminary data.</text>
</comment>
<evidence type="ECO:0000256" key="4">
    <source>
        <dbReference type="HAMAP-Rule" id="MF_00995"/>
    </source>
</evidence>
<evidence type="ECO:0000256" key="2">
    <source>
        <dbReference type="ARBA" id="ARBA00022428"/>
    </source>
</evidence>
<comment type="function">
    <text evidence="4">Catalyzes the dehydration of chorismate into 3-[(1-carboxyvinyl)oxy]benzoate, a step in the biosynthesis of menaquinone (MK, vitamin K2).</text>
</comment>
<evidence type="ECO:0000256" key="3">
    <source>
        <dbReference type="ARBA" id="ARBA00023239"/>
    </source>
</evidence>
<keyword evidence="3 4" id="KW-0456">Lyase</keyword>
<dbReference type="CDD" id="cd13634">
    <property type="entry name" value="PBP2_Sco4506"/>
    <property type="match status" value="1"/>
</dbReference>
<dbReference type="Proteomes" id="UP000317238">
    <property type="component" value="Unassembled WGS sequence"/>
</dbReference>
<dbReference type="Gene3D" id="3.40.190.10">
    <property type="entry name" value="Periplasmic binding protein-like II"/>
    <property type="match status" value="2"/>
</dbReference>
<dbReference type="OrthoDB" id="9810112at2"/>
<comment type="similarity">
    <text evidence="4">Belongs to the MqnA/MqnD family. MqnA subfamily.</text>
</comment>
<dbReference type="PANTHER" id="PTHR37690:SF1">
    <property type="entry name" value="CHORISMATE DEHYDRATASE"/>
    <property type="match status" value="1"/>
</dbReference>
<gene>
    <name evidence="4 5" type="primary">mqnA</name>
    <name evidence="5" type="ORF">Pan14r_25030</name>
</gene>
<dbReference type="Pfam" id="PF02621">
    <property type="entry name" value="VitK2_biosynth"/>
    <property type="match status" value="1"/>
</dbReference>
<dbReference type="InterPro" id="IPR003773">
    <property type="entry name" value="Menaquinone_biosynth"/>
</dbReference>
<accession>A0A5C5YA60</accession>
<sequence>MIRIGAVSYLNTKPLIASLRDRLADRGQLTLNLPSRLADDLNEGRLDVALIPIIESFRTPGLRVISDAGIACRGPVWSVRLLSRVPIDQIRTLALDEGSRTSAAMVQVLLWERYGLRPQTVPLGMEQLPESVAADAILIIGDRAMHPEQGVYEQIWDLGDQWCRWTELPFVFAAWVARPGVDVSGLAEILQASRDDGLKAVQSIARREAARHGLTTEDLIDYFRVNLHYRLEAGELRAMELFRQKAAAIGLVRPADDDPGRPQGAAERFVE</sequence>
<name>A0A5C5YA60_9PLAN</name>
<comment type="catalytic activity">
    <reaction evidence="4">
        <text>chorismate = 3-[(1-carboxyvinyl)-oxy]benzoate + H2O</text>
        <dbReference type="Rhea" id="RHEA:40051"/>
        <dbReference type="ChEBI" id="CHEBI:15377"/>
        <dbReference type="ChEBI" id="CHEBI:29748"/>
        <dbReference type="ChEBI" id="CHEBI:76981"/>
        <dbReference type="EC" id="4.2.1.151"/>
    </reaction>
</comment>
<reference evidence="5 6" key="1">
    <citation type="submission" date="2019-02" db="EMBL/GenBank/DDBJ databases">
        <title>Deep-cultivation of Planctomycetes and their phenomic and genomic characterization uncovers novel biology.</title>
        <authorList>
            <person name="Wiegand S."/>
            <person name="Jogler M."/>
            <person name="Boedeker C."/>
            <person name="Pinto D."/>
            <person name="Vollmers J."/>
            <person name="Rivas-Marin E."/>
            <person name="Kohn T."/>
            <person name="Peeters S.H."/>
            <person name="Heuer A."/>
            <person name="Rast P."/>
            <person name="Oberbeckmann S."/>
            <person name="Bunk B."/>
            <person name="Jeske O."/>
            <person name="Meyerdierks A."/>
            <person name="Storesund J.E."/>
            <person name="Kallscheuer N."/>
            <person name="Luecker S."/>
            <person name="Lage O.M."/>
            <person name="Pohl T."/>
            <person name="Merkel B.J."/>
            <person name="Hornburger P."/>
            <person name="Mueller R.-W."/>
            <person name="Bruemmer F."/>
            <person name="Labrenz M."/>
            <person name="Spormann A.M."/>
            <person name="Op Den Camp H."/>
            <person name="Overmann J."/>
            <person name="Amann R."/>
            <person name="Jetten M.S.M."/>
            <person name="Mascher T."/>
            <person name="Medema M.H."/>
            <person name="Devos D.P."/>
            <person name="Kaster A.-K."/>
            <person name="Ovreas L."/>
            <person name="Rohde M."/>
            <person name="Galperin M.Y."/>
            <person name="Jogler C."/>
        </authorList>
    </citation>
    <scope>NUCLEOTIDE SEQUENCE [LARGE SCALE GENOMIC DNA]</scope>
    <source>
        <strain evidence="5 6">Pan14r</strain>
    </source>
</reference>
<keyword evidence="6" id="KW-1185">Reference proteome</keyword>
<evidence type="ECO:0000313" key="6">
    <source>
        <dbReference type="Proteomes" id="UP000317238"/>
    </source>
</evidence>
<dbReference type="GO" id="GO:0016836">
    <property type="term" value="F:hydro-lyase activity"/>
    <property type="evidence" value="ECO:0007669"/>
    <property type="project" value="UniProtKB-UniRule"/>
</dbReference>
<dbReference type="PANTHER" id="PTHR37690">
    <property type="entry name" value="CHORISMATE DEHYDRATASE"/>
    <property type="match status" value="1"/>
</dbReference>
<dbReference type="HAMAP" id="MF_00995">
    <property type="entry name" value="MqnA"/>
    <property type="match status" value="1"/>
</dbReference>
<comment type="pathway">
    <text evidence="1 4">Quinol/quinone metabolism; menaquinone biosynthesis.</text>
</comment>
<evidence type="ECO:0000256" key="1">
    <source>
        <dbReference type="ARBA" id="ARBA00004863"/>
    </source>
</evidence>
<dbReference type="InterPro" id="IPR030868">
    <property type="entry name" value="MqnA"/>
</dbReference>